<sequence length="172" mass="19825">MDSNNEYSSDNISCTSPYIGSYVDPDVNPYCNSYGDSYDDSYDDPYTNLYNNPYTNSDAELQENDNKPDNTAARRKTIDETAEEKSVKKIRVNITDPIIVLKKGQEEVCGTNYKYNTRTRNMKLHLRAKHGILGSNDLKQDTDKKHQLHIDKMVRKVTPHKEIIQAELRRVT</sequence>
<protein>
    <submittedName>
        <fullName evidence="1">1557_t:CDS:1</fullName>
    </submittedName>
</protein>
<evidence type="ECO:0000313" key="1">
    <source>
        <dbReference type="EMBL" id="CAG8491184.1"/>
    </source>
</evidence>
<feature type="non-terminal residue" evidence="1">
    <location>
        <position position="172"/>
    </location>
</feature>
<comment type="caution">
    <text evidence="1">The sequence shown here is derived from an EMBL/GenBank/DDBJ whole genome shotgun (WGS) entry which is preliminary data.</text>
</comment>
<gene>
    <name evidence="1" type="ORF">SPELUC_LOCUS2565</name>
</gene>
<accession>A0ACA9KST2</accession>
<organism evidence="1 2">
    <name type="scientific">Cetraspora pellucida</name>
    <dbReference type="NCBI Taxonomy" id="1433469"/>
    <lineage>
        <taxon>Eukaryota</taxon>
        <taxon>Fungi</taxon>
        <taxon>Fungi incertae sedis</taxon>
        <taxon>Mucoromycota</taxon>
        <taxon>Glomeromycotina</taxon>
        <taxon>Glomeromycetes</taxon>
        <taxon>Diversisporales</taxon>
        <taxon>Gigasporaceae</taxon>
        <taxon>Cetraspora</taxon>
    </lineage>
</organism>
<keyword evidence="2" id="KW-1185">Reference proteome</keyword>
<dbReference type="Proteomes" id="UP000789366">
    <property type="component" value="Unassembled WGS sequence"/>
</dbReference>
<reference evidence="1" key="1">
    <citation type="submission" date="2021-06" db="EMBL/GenBank/DDBJ databases">
        <authorList>
            <person name="Kallberg Y."/>
            <person name="Tangrot J."/>
            <person name="Rosling A."/>
        </authorList>
    </citation>
    <scope>NUCLEOTIDE SEQUENCE</scope>
    <source>
        <strain evidence="1">28 12/20/2015</strain>
    </source>
</reference>
<name>A0ACA9KST2_9GLOM</name>
<evidence type="ECO:0000313" key="2">
    <source>
        <dbReference type="Proteomes" id="UP000789366"/>
    </source>
</evidence>
<dbReference type="EMBL" id="CAJVPW010001746">
    <property type="protein sequence ID" value="CAG8491184.1"/>
    <property type="molecule type" value="Genomic_DNA"/>
</dbReference>
<proteinExistence type="predicted"/>